<sequence length="72" mass="7494">MGGSGERHRRRPGAPSCSSCSSASQKKVYKSSALSPARRRPPSPSAAGFSPRPARIPIFKPAGASETGSRLL</sequence>
<evidence type="ECO:0000313" key="2">
    <source>
        <dbReference type="EMBL" id="PNT66905.1"/>
    </source>
</evidence>
<accession>A0A2K2CXZ4</accession>
<dbReference type="EnsemblPlants" id="PNT66905">
    <property type="protein sequence ID" value="PNT66905"/>
    <property type="gene ID" value="BRADI_3g18335v3"/>
</dbReference>
<protein>
    <submittedName>
        <fullName evidence="2 3">Uncharacterized protein</fullName>
    </submittedName>
</protein>
<dbReference type="Proteomes" id="UP000008810">
    <property type="component" value="Chromosome 3"/>
</dbReference>
<dbReference type="Gramene" id="PNT66905">
    <property type="protein sequence ID" value="PNT66905"/>
    <property type="gene ID" value="BRADI_3g18335v3"/>
</dbReference>
<organism evidence="2">
    <name type="scientific">Brachypodium distachyon</name>
    <name type="common">Purple false brome</name>
    <name type="synonym">Trachynia distachya</name>
    <dbReference type="NCBI Taxonomy" id="15368"/>
    <lineage>
        <taxon>Eukaryota</taxon>
        <taxon>Viridiplantae</taxon>
        <taxon>Streptophyta</taxon>
        <taxon>Embryophyta</taxon>
        <taxon>Tracheophyta</taxon>
        <taxon>Spermatophyta</taxon>
        <taxon>Magnoliopsida</taxon>
        <taxon>Liliopsida</taxon>
        <taxon>Poales</taxon>
        <taxon>Poaceae</taxon>
        <taxon>BOP clade</taxon>
        <taxon>Pooideae</taxon>
        <taxon>Stipodae</taxon>
        <taxon>Brachypodieae</taxon>
        <taxon>Brachypodium</taxon>
    </lineage>
</organism>
<reference evidence="2 3" key="1">
    <citation type="journal article" date="2010" name="Nature">
        <title>Genome sequencing and analysis of the model grass Brachypodium distachyon.</title>
        <authorList>
            <consortium name="International Brachypodium Initiative"/>
        </authorList>
    </citation>
    <scope>NUCLEOTIDE SEQUENCE [LARGE SCALE GENOMIC DNA]</scope>
    <source>
        <strain evidence="2 3">Bd21</strain>
    </source>
</reference>
<evidence type="ECO:0000313" key="4">
    <source>
        <dbReference type="Proteomes" id="UP000008810"/>
    </source>
</evidence>
<dbReference type="AlphaFoldDB" id="A0A2K2CXZ4"/>
<evidence type="ECO:0000313" key="3">
    <source>
        <dbReference type="EnsemblPlants" id="PNT66905"/>
    </source>
</evidence>
<keyword evidence="4" id="KW-1185">Reference proteome</keyword>
<reference evidence="2" key="2">
    <citation type="submission" date="2017-06" db="EMBL/GenBank/DDBJ databases">
        <title>WGS assembly of Brachypodium distachyon.</title>
        <authorList>
            <consortium name="The International Brachypodium Initiative"/>
            <person name="Lucas S."/>
            <person name="Harmon-Smith M."/>
            <person name="Lail K."/>
            <person name="Tice H."/>
            <person name="Grimwood J."/>
            <person name="Bruce D."/>
            <person name="Barry K."/>
            <person name="Shu S."/>
            <person name="Lindquist E."/>
            <person name="Wang M."/>
            <person name="Pitluck S."/>
            <person name="Vogel J.P."/>
            <person name="Garvin D.F."/>
            <person name="Mockler T.C."/>
            <person name="Schmutz J."/>
            <person name="Rokhsar D."/>
            <person name="Bevan M.W."/>
        </authorList>
    </citation>
    <scope>NUCLEOTIDE SEQUENCE</scope>
    <source>
        <strain evidence="2">Bd21</strain>
    </source>
</reference>
<dbReference type="InParanoid" id="A0A2K2CXZ4"/>
<feature type="compositionally biased region" description="Low complexity" evidence="1">
    <location>
        <begin position="45"/>
        <end position="55"/>
    </location>
</feature>
<feature type="region of interest" description="Disordered" evidence="1">
    <location>
        <begin position="1"/>
        <end position="72"/>
    </location>
</feature>
<dbReference type="EMBL" id="CM000882">
    <property type="protein sequence ID" value="PNT66905.1"/>
    <property type="molecule type" value="Genomic_DNA"/>
</dbReference>
<proteinExistence type="predicted"/>
<gene>
    <name evidence="2" type="ORF">BRADI_3g18335v3</name>
</gene>
<reference evidence="3" key="3">
    <citation type="submission" date="2018-08" db="UniProtKB">
        <authorList>
            <consortium name="EnsemblPlants"/>
        </authorList>
    </citation>
    <scope>IDENTIFICATION</scope>
    <source>
        <strain evidence="3">cv. Bd21</strain>
    </source>
</reference>
<evidence type="ECO:0000256" key="1">
    <source>
        <dbReference type="SAM" id="MobiDB-lite"/>
    </source>
</evidence>
<name>A0A2K2CXZ4_BRADI</name>